<dbReference type="UniPathway" id="UPA00136">
    <property type="reaction ID" value="UER00199"/>
</dbReference>
<dbReference type="SUPFAM" id="SSF51161">
    <property type="entry name" value="Trimeric LpxA-like enzymes"/>
    <property type="match status" value="1"/>
</dbReference>
<dbReference type="NCBIfam" id="TIGR01172">
    <property type="entry name" value="cysE"/>
    <property type="match status" value="1"/>
</dbReference>
<dbReference type="SMART" id="SM00971">
    <property type="entry name" value="SATase_N"/>
    <property type="match status" value="1"/>
</dbReference>
<dbReference type="InterPro" id="IPR001451">
    <property type="entry name" value="Hexapep"/>
</dbReference>
<evidence type="ECO:0000256" key="8">
    <source>
        <dbReference type="ARBA" id="ARBA00049486"/>
    </source>
</evidence>
<dbReference type="EC" id="2.3.1.30" evidence="3"/>
<evidence type="ECO:0000256" key="5">
    <source>
        <dbReference type="ARBA" id="ARBA00022605"/>
    </source>
</evidence>
<dbReference type="PANTHER" id="PTHR42811">
    <property type="entry name" value="SERINE ACETYLTRANSFERASE"/>
    <property type="match status" value="1"/>
</dbReference>
<evidence type="ECO:0000256" key="3">
    <source>
        <dbReference type="ARBA" id="ARBA00013266"/>
    </source>
</evidence>
<dbReference type="InterPro" id="IPR042122">
    <property type="entry name" value="Ser_AcTrfase_N_sf"/>
</dbReference>
<name>A0A1F6VIF1_9PROT</name>
<evidence type="ECO:0000256" key="4">
    <source>
        <dbReference type="ARBA" id="ARBA00018522"/>
    </source>
</evidence>
<evidence type="ECO:0000313" key="10">
    <source>
        <dbReference type="EMBL" id="OGI69430.1"/>
    </source>
</evidence>
<evidence type="ECO:0000313" key="11">
    <source>
        <dbReference type="Proteomes" id="UP000179076"/>
    </source>
</evidence>
<dbReference type="AlphaFoldDB" id="A0A1F6VIF1"/>
<evidence type="ECO:0000256" key="6">
    <source>
        <dbReference type="ARBA" id="ARBA00022679"/>
    </source>
</evidence>
<sequence>MWRAIRAEVTALAKAEPALAGFFQRTVLHRNRFEDVLISHLSSKLAGGALDEHVALDLMSEALAADPDITAAAMADLQAVRDRDPACETYAIPLLFFKGYQALQCYRIGHWLWRQGRIASAWMVQNRVSEVFAVEIHPAARIGRGVLLDHGTGFVVGETAVIDDHVSILHEVTLGGTGKEHGDRHPKIRRGVLISAGAKILGNIVVGEGAKVGAGSVVLNDVPPHCTVAGVPARVVGVCDSADPASLMDHHIDESG</sequence>
<evidence type="ECO:0000256" key="1">
    <source>
        <dbReference type="ARBA" id="ARBA00004876"/>
    </source>
</evidence>
<dbReference type="Gene3D" id="1.10.3130.10">
    <property type="entry name" value="serine acetyltransferase, domain 1"/>
    <property type="match status" value="1"/>
</dbReference>
<dbReference type="GO" id="GO:0005737">
    <property type="term" value="C:cytoplasm"/>
    <property type="evidence" value="ECO:0007669"/>
    <property type="project" value="InterPro"/>
</dbReference>
<keyword evidence="7" id="KW-0012">Acyltransferase</keyword>
<protein>
    <recommendedName>
        <fullName evidence="4">Serine acetyltransferase</fullName>
        <ecNumber evidence="3">2.3.1.30</ecNumber>
    </recommendedName>
</protein>
<organism evidence="10 11">
    <name type="scientific">Candidatus Muproteobacteria bacterium RBG_16_60_9</name>
    <dbReference type="NCBI Taxonomy" id="1817755"/>
    <lineage>
        <taxon>Bacteria</taxon>
        <taxon>Pseudomonadati</taxon>
        <taxon>Pseudomonadota</taxon>
        <taxon>Candidatus Muproteobacteria</taxon>
    </lineage>
</organism>
<dbReference type="InterPro" id="IPR010493">
    <property type="entry name" value="Ser_AcTrfase_N"/>
</dbReference>
<evidence type="ECO:0000256" key="2">
    <source>
        <dbReference type="ARBA" id="ARBA00007274"/>
    </source>
</evidence>
<feature type="domain" description="Serine acetyltransferase N-terminal" evidence="9">
    <location>
        <begin position="1"/>
        <end position="105"/>
    </location>
</feature>
<gene>
    <name evidence="10" type="ORF">A2W18_05100</name>
</gene>
<dbReference type="FunFam" id="2.160.10.10:FF:000002">
    <property type="entry name" value="Serine acetyltransferase"/>
    <property type="match status" value="1"/>
</dbReference>
<dbReference type="Proteomes" id="UP000179076">
    <property type="component" value="Unassembled WGS sequence"/>
</dbReference>
<accession>A0A1F6VIF1</accession>
<comment type="catalytic activity">
    <reaction evidence="8">
        <text>L-serine + acetyl-CoA = O-acetyl-L-serine + CoA</text>
        <dbReference type="Rhea" id="RHEA:24560"/>
        <dbReference type="ChEBI" id="CHEBI:33384"/>
        <dbReference type="ChEBI" id="CHEBI:57287"/>
        <dbReference type="ChEBI" id="CHEBI:57288"/>
        <dbReference type="ChEBI" id="CHEBI:58340"/>
        <dbReference type="EC" id="2.3.1.30"/>
    </reaction>
</comment>
<dbReference type="NCBIfam" id="NF041874">
    <property type="entry name" value="EPS_EpsC"/>
    <property type="match status" value="1"/>
</dbReference>
<evidence type="ECO:0000256" key="7">
    <source>
        <dbReference type="ARBA" id="ARBA00023315"/>
    </source>
</evidence>
<dbReference type="Gene3D" id="2.160.10.10">
    <property type="entry name" value="Hexapeptide repeat proteins"/>
    <property type="match status" value="1"/>
</dbReference>
<dbReference type="EMBL" id="MFSP01000020">
    <property type="protein sequence ID" value="OGI69430.1"/>
    <property type="molecule type" value="Genomic_DNA"/>
</dbReference>
<keyword evidence="5" id="KW-0028">Amino-acid biosynthesis</keyword>
<dbReference type="GO" id="GO:0009001">
    <property type="term" value="F:serine O-acetyltransferase activity"/>
    <property type="evidence" value="ECO:0007669"/>
    <property type="project" value="UniProtKB-EC"/>
</dbReference>
<dbReference type="Pfam" id="PF00132">
    <property type="entry name" value="Hexapep"/>
    <property type="match status" value="1"/>
</dbReference>
<dbReference type="InterPro" id="IPR005881">
    <property type="entry name" value="Ser_O-AcTrfase"/>
</dbReference>
<comment type="similarity">
    <text evidence="2">Belongs to the transferase hexapeptide repeat family.</text>
</comment>
<keyword evidence="6 10" id="KW-0808">Transferase</keyword>
<evidence type="ECO:0000259" key="9">
    <source>
        <dbReference type="SMART" id="SM00971"/>
    </source>
</evidence>
<dbReference type="InterPro" id="IPR011004">
    <property type="entry name" value="Trimer_LpxA-like_sf"/>
</dbReference>
<dbReference type="GO" id="GO:0006535">
    <property type="term" value="P:cysteine biosynthetic process from serine"/>
    <property type="evidence" value="ECO:0007669"/>
    <property type="project" value="InterPro"/>
</dbReference>
<comment type="caution">
    <text evidence="10">The sequence shown here is derived from an EMBL/GenBank/DDBJ whole genome shotgun (WGS) entry which is preliminary data.</text>
</comment>
<dbReference type="InterPro" id="IPR045304">
    <property type="entry name" value="LbH_SAT"/>
</dbReference>
<comment type="pathway">
    <text evidence="1">Amino-acid biosynthesis; L-cysteine biosynthesis; L-cysteine from L-serine: step 1/2.</text>
</comment>
<dbReference type="CDD" id="cd03354">
    <property type="entry name" value="LbH_SAT"/>
    <property type="match status" value="1"/>
</dbReference>
<reference evidence="10 11" key="1">
    <citation type="journal article" date="2016" name="Nat. Commun.">
        <title>Thousands of microbial genomes shed light on interconnected biogeochemical processes in an aquifer system.</title>
        <authorList>
            <person name="Anantharaman K."/>
            <person name="Brown C.T."/>
            <person name="Hug L.A."/>
            <person name="Sharon I."/>
            <person name="Castelle C.J."/>
            <person name="Probst A.J."/>
            <person name="Thomas B.C."/>
            <person name="Singh A."/>
            <person name="Wilkins M.J."/>
            <person name="Karaoz U."/>
            <person name="Brodie E.L."/>
            <person name="Williams K.H."/>
            <person name="Hubbard S.S."/>
            <person name="Banfield J.F."/>
        </authorList>
    </citation>
    <scope>NUCLEOTIDE SEQUENCE [LARGE SCALE GENOMIC DNA]</scope>
</reference>
<dbReference type="Pfam" id="PF06426">
    <property type="entry name" value="SATase_N"/>
    <property type="match status" value="1"/>
</dbReference>
<dbReference type="InterPro" id="IPR053376">
    <property type="entry name" value="Serine_acetyltransferase"/>
</dbReference>
<proteinExistence type="inferred from homology"/>